<dbReference type="InterPro" id="IPR036875">
    <property type="entry name" value="Znf_CCHC_sf"/>
</dbReference>
<dbReference type="GO" id="GO:0008270">
    <property type="term" value="F:zinc ion binding"/>
    <property type="evidence" value="ECO:0007669"/>
    <property type="project" value="UniProtKB-KW"/>
</dbReference>
<name>A0A6L2MNZ0_TANCI</name>
<dbReference type="SUPFAM" id="SSF57756">
    <property type="entry name" value="Retrovirus zinc finger-like domains"/>
    <property type="match status" value="1"/>
</dbReference>
<keyword evidence="1" id="KW-0862">Zinc</keyword>
<proteinExistence type="predicted"/>
<evidence type="ECO:0000259" key="2">
    <source>
        <dbReference type="PROSITE" id="PS50158"/>
    </source>
</evidence>
<dbReference type="GO" id="GO:0003676">
    <property type="term" value="F:nucleic acid binding"/>
    <property type="evidence" value="ECO:0007669"/>
    <property type="project" value="InterPro"/>
</dbReference>
<sequence length="305" mass="34615">MLNKHNYVPWSSRILRYAKNKPNEKLTYNSIMNDPYVRRMIFKPGDPDRKVPVAETFREQTDEELTEKKMLGIRMGIMQYRISGIRLFRMQFRIRIGNDSVVATRVEVNANGNNGTRDNTSGTGGNYSGQQMVVKCFNCQGECHMARQCPKPKRKKDATWFREKFLLVEAQGNGKVLNEEELEFLVDPGIAEGLVTQSVITHNATYQADDLDAYDSDCDEISTAKAVLIANLSSYRSDVLSEVPISENTNNDMLNQSVQEMPYSEPSHLVEHPENEIHSDSNIILYSQYLIETQNAAVQDTNSSA</sequence>
<keyword evidence="1" id="KW-0863">Zinc-finger</keyword>
<reference evidence="3" key="1">
    <citation type="journal article" date="2019" name="Sci. Rep.">
        <title>Draft genome of Tanacetum cinerariifolium, the natural source of mosquito coil.</title>
        <authorList>
            <person name="Yamashiro T."/>
            <person name="Shiraishi A."/>
            <person name="Satake H."/>
            <person name="Nakayama K."/>
        </authorList>
    </citation>
    <scope>NUCLEOTIDE SEQUENCE</scope>
</reference>
<accession>A0A6L2MNZ0</accession>
<feature type="domain" description="CCHC-type" evidence="2">
    <location>
        <begin position="135"/>
        <end position="151"/>
    </location>
</feature>
<protein>
    <recommendedName>
        <fullName evidence="2">CCHC-type domain-containing protein</fullName>
    </recommendedName>
</protein>
<evidence type="ECO:0000256" key="1">
    <source>
        <dbReference type="PROSITE-ProRule" id="PRU00047"/>
    </source>
</evidence>
<comment type="caution">
    <text evidence="3">The sequence shown here is derived from an EMBL/GenBank/DDBJ whole genome shotgun (WGS) entry which is preliminary data.</text>
</comment>
<keyword evidence="1" id="KW-0479">Metal-binding</keyword>
<organism evidence="3">
    <name type="scientific">Tanacetum cinerariifolium</name>
    <name type="common">Dalmatian daisy</name>
    <name type="synonym">Chrysanthemum cinerariifolium</name>
    <dbReference type="NCBI Taxonomy" id="118510"/>
    <lineage>
        <taxon>Eukaryota</taxon>
        <taxon>Viridiplantae</taxon>
        <taxon>Streptophyta</taxon>
        <taxon>Embryophyta</taxon>
        <taxon>Tracheophyta</taxon>
        <taxon>Spermatophyta</taxon>
        <taxon>Magnoliopsida</taxon>
        <taxon>eudicotyledons</taxon>
        <taxon>Gunneridae</taxon>
        <taxon>Pentapetalae</taxon>
        <taxon>asterids</taxon>
        <taxon>campanulids</taxon>
        <taxon>Asterales</taxon>
        <taxon>Asteraceae</taxon>
        <taxon>Asteroideae</taxon>
        <taxon>Anthemideae</taxon>
        <taxon>Anthemidinae</taxon>
        <taxon>Tanacetum</taxon>
    </lineage>
</organism>
<dbReference type="AlphaFoldDB" id="A0A6L2MNZ0"/>
<evidence type="ECO:0000313" key="3">
    <source>
        <dbReference type="EMBL" id="GEU74094.1"/>
    </source>
</evidence>
<dbReference type="EMBL" id="BKCJ010006819">
    <property type="protein sequence ID" value="GEU74094.1"/>
    <property type="molecule type" value="Genomic_DNA"/>
</dbReference>
<dbReference type="InterPro" id="IPR001878">
    <property type="entry name" value="Znf_CCHC"/>
</dbReference>
<dbReference type="PROSITE" id="PS50158">
    <property type="entry name" value="ZF_CCHC"/>
    <property type="match status" value="1"/>
</dbReference>
<gene>
    <name evidence="3" type="ORF">Tci_046072</name>
</gene>
<dbReference type="Gene3D" id="4.10.60.10">
    <property type="entry name" value="Zinc finger, CCHC-type"/>
    <property type="match status" value="1"/>
</dbReference>